<name>A0A6C0H537_9ZZZZ</name>
<organism evidence="1">
    <name type="scientific">viral metagenome</name>
    <dbReference type="NCBI Taxonomy" id="1070528"/>
    <lineage>
        <taxon>unclassified sequences</taxon>
        <taxon>metagenomes</taxon>
        <taxon>organismal metagenomes</taxon>
    </lineage>
</organism>
<protein>
    <submittedName>
        <fullName evidence="1">Uncharacterized protein</fullName>
    </submittedName>
</protein>
<reference evidence="1" key="1">
    <citation type="journal article" date="2020" name="Nature">
        <title>Giant virus diversity and host interactions through global metagenomics.</title>
        <authorList>
            <person name="Schulz F."/>
            <person name="Roux S."/>
            <person name="Paez-Espino D."/>
            <person name="Jungbluth S."/>
            <person name="Walsh D.A."/>
            <person name="Denef V.J."/>
            <person name="McMahon K.D."/>
            <person name="Konstantinidis K.T."/>
            <person name="Eloe-Fadrosh E.A."/>
            <person name="Kyrpides N.C."/>
            <person name="Woyke T."/>
        </authorList>
    </citation>
    <scope>NUCLEOTIDE SEQUENCE</scope>
    <source>
        <strain evidence="1">GVMAG-M-3300023179-71</strain>
    </source>
</reference>
<proteinExistence type="predicted"/>
<accession>A0A6C0H537</accession>
<evidence type="ECO:0000313" key="1">
    <source>
        <dbReference type="EMBL" id="QHT75671.1"/>
    </source>
</evidence>
<sequence>MSSILLENNVEENAKTLNEIKGDYFIDNSGSTAGNILKYEFGLVEKFSSIININKIFVWNSVTTEINRNNCSRIKSEGGTQPSSMIPFINDPKCLIIYTDGEISSNEMMIFRSNISNKIKDIPIIIVMVINSFFIKITQLQQTINMSIPEIFLSLSNNVIILLHDGNETKTLMTKGCFNYFEQMTLLPDLILTELKSFDLSGLRLIKYPRMLENNMLILKNFKEIINIDKLYILEEFELLPDDVKLKLVIELSDRVHFSRFDTNKLFNVLNKYQKNLSYNKEIEDMHNDLYEIVTSNECGSEKHIEIINKLKQLKLENKTRLNEYKPLLVAINNLINLLNEYNENSTLFVYGSNRANRAKTFNESELTELIDCASIECPIMMDDGIACVLLKYPENNDYIEKYTSDYAIEAPFELGIKLSELIIVGIYSYDFIKTIKNHPITRENIIGYLPLSYNPNIVLRHMSKIFGNNKQLWHFVRAYISMFANNCDKEWQLSNKPLIVETMRKLCDNYMVNIDLKSNANKKPLSEALKYVFTNYSIHLRDRACNDIFAILKIMNEIYPEFMKNNKEIELKIIGMSNFIRHFNHLLNLHKNNVNMIDYVMEKDEYDHFIRHKTGIQSLIANLFWYDENGIYRQHKLQSAIDMALNNIYYGRYIKMAYEGLKFDELILECAYPEPNGTHFNEPKYFNWSEMGLPVTHCIHCNKQFNDTKEKNEHLKKEFGVYFYNGHLAVKKIIGQFGKDKDEKFLFIETKKFLYKMYGDKSKFLHTQHCKKNLIRFINLFKSN</sequence>
<dbReference type="EMBL" id="MN739880">
    <property type="protein sequence ID" value="QHT75671.1"/>
    <property type="molecule type" value="Genomic_DNA"/>
</dbReference>
<dbReference type="AlphaFoldDB" id="A0A6C0H537"/>